<dbReference type="UniPathway" id="UPA00051">
    <property type="reaction ID" value="UER00465"/>
</dbReference>
<proteinExistence type="inferred from homology"/>
<dbReference type="InterPro" id="IPR005106">
    <property type="entry name" value="Asp/hSer_DH_NAD-bd"/>
</dbReference>
<dbReference type="PROSITE" id="PS51671">
    <property type="entry name" value="ACT"/>
    <property type="match status" value="1"/>
</dbReference>
<dbReference type="Gene3D" id="3.40.50.720">
    <property type="entry name" value="NAD(P)-binding Rossmann-like Domain"/>
    <property type="match status" value="1"/>
</dbReference>
<accession>A0A2J0L4V4</accession>
<organism evidence="16 17">
    <name type="scientific">Candidatus Aquitaenariimonas noxiae</name>
    <dbReference type="NCBI Taxonomy" id="1974741"/>
    <lineage>
        <taxon>Bacteria</taxon>
        <taxon>Pseudomonadati</taxon>
        <taxon>Candidatus Omnitrophota</taxon>
        <taxon>Candidatus Aquitaenariimonas</taxon>
    </lineage>
</organism>
<comment type="catalytic activity">
    <reaction evidence="13">
        <text>L-homoserine + NADP(+) = L-aspartate 4-semialdehyde + NADPH + H(+)</text>
        <dbReference type="Rhea" id="RHEA:15761"/>
        <dbReference type="ChEBI" id="CHEBI:15378"/>
        <dbReference type="ChEBI" id="CHEBI:57476"/>
        <dbReference type="ChEBI" id="CHEBI:57783"/>
        <dbReference type="ChEBI" id="CHEBI:58349"/>
        <dbReference type="ChEBI" id="CHEBI:537519"/>
        <dbReference type="EC" id="1.1.1.3"/>
    </reaction>
</comment>
<reference evidence="16 17" key="1">
    <citation type="submission" date="2017-09" db="EMBL/GenBank/DDBJ databases">
        <title>Depth-based differentiation of microbial function through sediment-hosted aquifers and enrichment of novel symbionts in the deep terrestrial subsurface.</title>
        <authorList>
            <person name="Probst A.J."/>
            <person name="Ladd B."/>
            <person name="Jarett J.K."/>
            <person name="Geller-Mcgrath D.E."/>
            <person name="Sieber C.M."/>
            <person name="Emerson J.B."/>
            <person name="Anantharaman K."/>
            <person name="Thomas B.C."/>
            <person name="Malmstrom R."/>
            <person name="Stieglmeier M."/>
            <person name="Klingl A."/>
            <person name="Woyke T."/>
            <person name="Ryan C.M."/>
            <person name="Banfield J.F."/>
        </authorList>
    </citation>
    <scope>NUCLEOTIDE SEQUENCE [LARGE SCALE GENOMIC DNA]</scope>
    <source>
        <strain evidence="16">CG07_land_8_20_14_0_80_42_15</strain>
    </source>
</reference>
<feature type="binding site" evidence="12">
    <location>
        <position position="190"/>
    </location>
    <ligand>
        <name>L-homoserine</name>
        <dbReference type="ChEBI" id="CHEBI:57476"/>
    </ligand>
</feature>
<dbReference type="InterPro" id="IPR045865">
    <property type="entry name" value="ACT-like_dom_sf"/>
</dbReference>
<dbReference type="GO" id="GO:0009088">
    <property type="term" value="P:threonine biosynthetic process"/>
    <property type="evidence" value="ECO:0007669"/>
    <property type="project" value="UniProtKB-UniPathway"/>
</dbReference>
<dbReference type="Pfam" id="PF03447">
    <property type="entry name" value="NAD_binding_3"/>
    <property type="match status" value="1"/>
</dbReference>
<dbReference type="GO" id="GO:0050661">
    <property type="term" value="F:NADP binding"/>
    <property type="evidence" value="ECO:0007669"/>
    <property type="project" value="InterPro"/>
</dbReference>
<dbReference type="PROSITE" id="PS01042">
    <property type="entry name" value="HOMOSER_DHGENASE"/>
    <property type="match status" value="1"/>
</dbReference>
<dbReference type="CDD" id="cd04881">
    <property type="entry name" value="ACT_HSDH-Hom"/>
    <property type="match status" value="1"/>
</dbReference>
<evidence type="ECO:0000256" key="8">
    <source>
        <dbReference type="ARBA" id="ARBA00022857"/>
    </source>
</evidence>
<keyword evidence="9 13" id="KW-0560">Oxidoreductase</keyword>
<dbReference type="FunFam" id="3.30.360.10:FF:000005">
    <property type="entry name" value="Homoserine dehydrogenase"/>
    <property type="match status" value="1"/>
</dbReference>
<protein>
    <recommendedName>
        <fullName evidence="5 13">Homoserine dehydrogenase</fullName>
        <ecNumber evidence="4 13">1.1.1.3</ecNumber>
    </recommendedName>
</protein>
<dbReference type="SUPFAM" id="SSF55347">
    <property type="entry name" value="Glyceraldehyde-3-phosphate dehydrogenase-like, C-terminal domain"/>
    <property type="match status" value="1"/>
</dbReference>
<dbReference type="Pfam" id="PF00742">
    <property type="entry name" value="Homoserine_dh"/>
    <property type="match status" value="1"/>
</dbReference>
<feature type="domain" description="ACT" evidence="15">
    <location>
        <begin position="352"/>
        <end position="427"/>
    </location>
</feature>
<evidence type="ECO:0000256" key="10">
    <source>
        <dbReference type="ARBA" id="ARBA00023167"/>
    </source>
</evidence>
<keyword evidence="6 13" id="KW-0028">Amino-acid biosynthesis</keyword>
<dbReference type="Pfam" id="PF01842">
    <property type="entry name" value="ACT"/>
    <property type="match status" value="1"/>
</dbReference>
<feature type="active site" description="Proton donor" evidence="11">
    <location>
        <position position="205"/>
    </location>
</feature>
<comment type="caution">
    <text evidence="16">The sequence shown here is derived from an EMBL/GenBank/DDBJ whole genome shotgun (WGS) entry which is preliminary data.</text>
</comment>
<dbReference type="PIRSF" id="PIRSF000098">
    <property type="entry name" value="Homoser_dehydrog"/>
    <property type="match status" value="1"/>
</dbReference>
<dbReference type="Gene3D" id="3.30.70.260">
    <property type="match status" value="1"/>
</dbReference>
<dbReference type="Gene3D" id="3.30.360.10">
    <property type="entry name" value="Dihydrodipicolinate Reductase, domain 2"/>
    <property type="match status" value="1"/>
</dbReference>
<evidence type="ECO:0000256" key="1">
    <source>
        <dbReference type="ARBA" id="ARBA00005056"/>
    </source>
</evidence>
<evidence type="ECO:0000313" key="17">
    <source>
        <dbReference type="Proteomes" id="UP000230052"/>
    </source>
</evidence>
<evidence type="ECO:0000256" key="14">
    <source>
        <dbReference type="RuleBase" id="RU004171"/>
    </source>
</evidence>
<evidence type="ECO:0000256" key="3">
    <source>
        <dbReference type="ARBA" id="ARBA00006753"/>
    </source>
</evidence>
<dbReference type="NCBIfam" id="NF004976">
    <property type="entry name" value="PRK06349.1"/>
    <property type="match status" value="1"/>
</dbReference>
<dbReference type="SUPFAM" id="SSF55021">
    <property type="entry name" value="ACT-like"/>
    <property type="match status" value="1"/>
</dbReference>
<evidence type="ECO:0000256" key="13">
    <source>
        <dbReference type="RuleBase" id="RU000579"/>
    </source>
</evidence>
<dbReference type="PANTHER" id="PTHR43331">
    <property type="entry name" value="HOMOSERINE DEHYDROGENASE"/>
    <property type="match status" value="1"/>
</dbReference>
<comment type="similarity">
    <text evidence="3 14">Belongs to the homoserine dehydrogenase family.</text>
</comment>
<dbReference type="AlphaFoldDB" id="A0A2J0L4V4"/>
<dbReference type="EMBL" id="PEWV01000009">
    <property type="protein sequence ID" value="PIU42336.1"/>
    <property type="molecule type" value="Genomic_DNA"/>
</dbReference>
<dbReference type="InterPro" id="IPR036291">
    <property type="entry name" value="NAD(P)-bd_dom_sf"/>
</dbReference>
<feature type="binding site" evidence="12">
    <location>
        <position position="105"/>
    </location>
    <ligand>
        <name>NADPH</name>
        <dbReference type="ChEBI" id="CHEBI:57783"/>
    </ligand>
</feature>
<dbReference type="UniPathway" id="UPA00050">
    <property type="reaction ID" value="UER00063"/>
</dbReference>
<dbReference type="InterPro" id="IPR016204">
    <property type="entry name" value="HDH"/>
</dbReference>
<comment type="pathway">
    <text evidence="1 13">Amino-acid biosynthesis; L-threonine biosynthesis; L-threonine from L-aspartate: step 3/5.</text>
</comment>
<dbReference type="Proteomes" id="UP000230052">
    <property type="component" value="Unassembled WGS sequence"/>
</dbReference>
<dbReference type="SUPFAM" id="SSF51735">
    <property type="entry name" value="NAD(P)-binding Rossmann-fold domains"/>
    <property type="match status" value="1"/>
</dbReference>
<evidence type="ECO:0000256" key="12">
    <source>
        <dbReference type="PIRSR" id="PIRSR000098-2"/>
    </source>
</evidence>
<evidence type="ECO:0000256" key="7">
    <source>
        <dbReference type="ARBA" id="ARBA00022697"/>
    </source>
</evidence>
<dbReference type="GO" id="GO:0009086">
    <property type="term" value="P:methionine biosynthetic process"/>
    <property type="evidence" value="ECO:0007669"/>
    <property type="project" value="UniProtKB-KW"/>
</dbReference>
<evidence type="ECO:0000256" key="4">
    <source>
        <dbReference type="ARBA" id="ARBA00013213"/>
    </source>
</evidence>
<gene>
    <name evidence="16" type="ORF">COS99_00660</name>
</gene>
<dbReference type="GO" id="GO:0004412">
    <property type="term" value="F:homoserine dehydrogenase activity"/>
    <property type="evidence" value="ECO:0007669"/>
    <property type="project" value="UniProtKB-EC"/>
</dbReference>
<evidence type="ECO:0000256" key="11">
    <source>
        <dbReference type="PIRSR" id="PIRSR000098-1"/>
    </source>
</evidence>
<dbReference type="PANTHER" id="PTHR43331:SF1">
    <property type="entry name" value="HOMOSERINE DEHYDROGENASE"/>
    <property type="match status" value="1"/>
</dbReference>
<evidence type="ECO:0000259" key="15">
    <source>
        <dbReference type="PROSITE" id="PS51671"/>
    </source>
</evidence>
<keyword evidence="10 13" id="KW-0486">Methionine biosynthesis</keyword>
<keyword evidence="8 12" id="KW-0521">NADP</keyword>
<dbReference type="FunFam" id="3.30.70.260:FF:000030">
    <property type="entry name" value="Homoserine dehydrogenase"/>
    <property type="match status" value="1"/>
</dbReference>
<dbReference type="InterPro" id="IPR001342">
    <property type="entry name" value="HDH_cat"/>
</dbReference>
<keyword evidence="7 13" id="KW-0791">Threonine biosynthesis</keyword>
<evidence type="ECO:0000256" key="2">
    <source>
        <dbReference type="ARBA" id="ARBA00005062"/>
    </source>
</evidence>
<evidence type="ECO:0000256" key="5">
    <source>
        <dbReference type="ARBA" id="ARBA00013376"/>
    </source>
</evidence>
<evidence type="ECO:0000256" key="6">
    <source>
        <dbReference type="ARBA" id="ARBA00022605"/>
    </source>
</evidence>
<name>A0A2J0L4V4_9BACT</name>
<comment type="pathway">
    <text evidence="2 13">Amino-acid biosynthesis; L-methionine biosynthesis via de novo pathway; L-homoserine from L-aspartate: step 3/3.</text>
</comment>
<evidence type="ECO:0000313" key="16">
    <source>
        <dbReference type="EMBL" id="PIU42336.1"/>
    </source>
</evidence>
<dbReference type="InterPro" id="IPR002912">
    <property type="entry name" value="ACT_dom"/>
</dbReference>
<dbReference type="EC" id="1.1.1.3" evidence="4 13"/>
<dbReference type="InterPro" id="IPR019811">
    <property type="entry name" value="HDH_CS"/>
</dbReference>
<evidence type="ECO:0000256" key="9">
    <source>
        <dbReference type="ARBA" id="ARBA00023002"/>
    </source>
</evidence>
<sequence>MKKVNIGLIGFGTIGSGVAEVLENRQKFIREHSGLDVAIKWVCDKNHAVLKKVRLGQTKITSNAYDVLRDKNIDIVIELIGGTKEAKDVIVKAIKAKKHVVTANKALLALYGREIFKIADKNSIMVRFGASVGGGIPIIRALREGFISNRLDRIYGIINGTSNFILTKMADGKYDFGKALREAQEKGFAERNPELDISGMDSAHKLAILILIGFRFPINFKDIYVEGIGGIEAGDIEYAKEYGYTIKLLAIAKRNNGRLEARVHPTLLPNAHVLSNVSGIYNAIHIKGDLIGESLFYGEGAGKFPTAGTVVSDIIDIGSRLRTESKDYILVSDSENKLSGIKKIGEIRTRYYARFSAIDKPGVLAKISGILARHNISIASVTQKERKTAQVVPIVMMTHEVLEADMQKAIRTIDNLDIIKDKSIRIKVESE</sequence>
<feature type="binding site" evidence="12">
    <location>
        <begin position="9"/>
        <end position="16"/>
    </location>
    <ligand>
        <name>NADP(+)</name>
        <dbReference type="ChEBI" id="CHEBI:58349"/>
    </ligand>
</feature>